<dbReference type="InterPro" id="IPR011994">
    <property type="entry name" value="Cytidylate_kinase_dom"/>
</dbReference>
<dbReference type="EMBL" id="LSZO01000113">
    <property type="protein sequence ID" value="KXU38565.1"/>
    <property type="molecule type" value="Genomic_DNA"/>
</dbReference>
<keyword evidence="13" id="KW-1185">Reference proteome</keyword>
<evidence type="ECO:0000256" key="2">
    <source>
        <dbReference type="ARBA" id="ARBA00009427"/>
    </source>
</evidence>
<feature type="domain" description="Cytidylate kinase" evidence="11">
    <location>
        <begin position="6"/>
        <end position="220"/>
    </location>
</feature>
<comment type="caution">
    <text evidence="12">The sequence shown here is derived from an EMBL/GenBank/DDBJ whole genome shotgun (WGS) entry which is preliminary data.</text>
</comment>
<evidence type="ECO:0000256" key="3">
    <source>
        <dbReference type="ARBA" id="ARBA00022490"/>
    </source>
</evidence>
<organism evidence="12 13">
    <name type="scientific">Ventosimonas gracilis</name>
    <dbReference type="NCBI Taxonomy" id="1680762"/>
    <lineage>
        <taxon>Bacteria</taxon>
        <taxon>Pseudomonadati</taxon>
        <taxon>Pseudomonadota</taxon>
        <taxon>Gammaproteobacteria</taxon>
        <taxon>Pseudomonadales</taxon>
        <taxon>Ventosimonadaceae</taxon>
        <taxon>Ventosimonas</taxon>
    </lineage>
</organism>
<dbReference type="OrthoDB" id="9807434at2"/>
<dbReference type="AlphaFoldDB" id="A0A139SVE7"/>
<dbReference type="HAMAP" id="MF_00238">
    <property type="entry name" value="Cytidyl_kinase_type1"/>
    <property type="match status" value="1"/>
</dbReference>
<dbReference type="GO" id="GO:0036430">
    <property type="term" value="F:CMP kinase activity"/>
    <property type="evidence" value="ECO:0007669"/>
    <property type="project" value="RHEA"/>
</dbReference>
<gene>
    <name evidence="10" type="primary">cmk</name>
    <name evidence="12" type="ORF">AXE65_00885</name>
</gene>
<reference evidence="12 13" key="1">
    <citation type="submission" date="2016-02" db="EMBL/GenBank/DDBJ databases">
        <authorList>
            <person name="Wen L."/>
            <person name="He K."/>
            <person name="Yang H."/>
        </authorList>
    </citation>
    <scope>NUCLEOTIDE SEQUENCE [LARGE SCALE GENOMIC DNA]</scope>
    <source>
        <strain evidence="12 13">CV58</strain>
    </source>
</reference>
<dbReference type="CDD" id="cd02020">
    <property type="entry name" value="CMPK"/>
    <property type="match status" value="1"/>
</dbReference>
<evidence type="ECO:0000256" key="9">
    <source>
        <dbReference type="ARBA" id="ARBA00048478"/>
    </source>
</evidence>
<dbReference type="GO" id="GO:0036431">
    <property type="term" value="F:dCMP kinase activity"/>
    <property type="evidence" value="ECO:0007669"/>
    <property type="project" value="InterPro"/>
</dbReference>
<evidence type="ECO:0000256" key="8">
    <source>
        <dbReference type="ARBA" id="ARBA00047615"/>
    </source>
</evidence>
<keyword evidence="6 10" id="KW-0418">Kinase</keyword>
<proteinExistence type="inferred from homology"/>
<dbReference type="GO" id="GO:0005524">
    <property type="term" value="F:ATP binding"/>
    <property type="evidence" value="ECO:0007669"/>
    <property type="project" value="UniProtKB-UniRule"/>
</dbReference>
<dbReference type="SUPFAM" id="SSF52540">
    <property type="entry name" value="P-loop containing nucleoside triphosphate hydrolases"/>
    <property type="match status" value="1"/>
</dbReference>
<dbReference type="GO" id="GO:0005737">
    <property type="term" value="C:cytoplasm"/>
    <property type="evidence" value="ECO:0007669"/>
    <property type="project" value="UniProtKB-SubCell"/>
</dbReference>
<dbReference type="GO" id="GO:0006220">
    <property type="term" value="P:pyrimidine nucleotide metabolic process"/>
    <property type="evidence" value="ECO:0007669"/>
    <property type="project" value="UniProtKB-UniRule"/>
</dbReference>
<comment type="catalytic activity">
    <reaction evidence="8 10">
        <text>dCMP + ATP = dCDP + ADP</text>
        <dbReference type="Rhea" id="RHEA:25094"/>
        <dbReference type="ChEBI" id="CHEBI:30616"/>
        <dbReference type="ChEBI" id="CHEBI:57566"/>
        <dbReference type="ChEBI" id="CHEBI:58593"/>
        <dbReference type="ChEBI" id="CHEBI:456216"/>
        <dbReference type="EC" id="2.7.4.25"/>
    </reaction>
</comment>
<comment type="similarity">
    <text evidence="2 10">Belongs to the cytidylate kinase family. Type 1 subfamily.</text>
</comment>
<evidence type="ECO:0000256" key="5">
    <source>
        <dbReference type="ARBA" id="ARBA00022741"/>
    </source>
</evidence>
<feature type="binding site" evidence="10">
    <location>
        <begin position="10"/>
        <end position="18"/>
    </location>
    <ligand>
        <name>ATP</name>
        <dbReference type="ChEBI" id="CHEBI:30616"/>
    </ligand>
</feature>
<dbReference type="Gene3D" id="3.40.50.300">
    <property type="entry name" value="P-loop containing nucleotide triphosphate hydrolases"/>
    <property type="match status" value="1"/>
</dbReference>
<evidence type="ECO:0000256" key="7">
    <source>
        <dbReference type="ARBA" id="ARBA00022840"/>
    </source>
</evidence>
<dbReference type="Pfam" id="PF02224">
    <property type="entry name" value="Cytidylate_kin"/>
    <property type="match status" value="1"/>
</dbReference>
<dbReference type="EC" id="2.7.4.25" evidence="10"/>
<keyword evidence="7 10" id="KW-0067">ATP-binding</keyword>
<dbReference type="FunFam" id="3.40.50.300:FF:000262">
    <property type="entry name" value="Cytidylate kinase"/>
    <property type="match status" value="1"/>
</dbReference>
<dbReference type="InterPro" id="IPR027417">
    <property type="entry name" value="P-loop_NTPase"/>
</dbReference>
<keyword evidence="3 10" id="KW-0963">Cytoplasm</keyword>
<sequence>MTAPVICIDGPGGSGKGTIAGRLAERLRWHLLDSGALYRLLALAAQKQGVDLADEAALAELAGRLNVRFIPASKEQSADILLDGESASHSIRTEQMGSAASIVAALPAVRAALLQRQRDFRQSPGLIADGRDMGTVVFPDAPLKIFLTASAEERARRRYLQLKQAGVTATLDGLLDEIKQRDKRDSERAVAPLKPAVDAIQLDSTALTIDQVLEQILRQLTTRKLA</sequence>
<dbReference type="InterPro" id="IPR003136">
    <property type="entry name" value="Cytidylate_kin"/>
</dbReference>
<dbReference type="NCBIfam" id="TIGR00017">
    <property type="entry name" value="cmk"/>
    <property type="match status" value="1"/>
</dbReference>
<dbReference type="Proteomes" id="UP000072660">
    <property type="component" value="Unassembled WGS sequence"/>
</dbReference>
<evidence type="ECO:0000256" key="4">
    <source>
        <dbReference type="ARBA" id="ARBA00022679"/>
    </source>
</evidence>
<evidence type="ECO:0000256" key="1">
    <source>
        <dbReference type="ARBA" id="ARBA00004496"/>
    </source>
</evidence>
<evidence type="ECO:0000256" key="10">
    <source>
        <dbReference type="HAMAP-Rule" id="MF_00238"/>
    </source>
</evidence>
<accession>A0A139SVE7</accession>
<comment type="subcellular location">
    <subcellularLocation>
        <location evidence="1 10">Cytoplasm</location>
    </subcellularLocation>
</comment>
<keyword evidence="4 10" id="KW-0808">Transferase</keyword>
<evidence type="ECO:0000259" key="11">
    <source>
        <dbReference type="Pfam" id="PF02224"/>
    </source>
</evidence>
<comment type="catalytic activity">
    <reaction evidence="9 10">
        <text>CMP + ATP = CDP + ADP</text>
        <dbReference type="Rhea" id="RHEA:11600"/>
        <dbReference type="ChEBI" id="CHEBI:30616"/>
        <dbReference type="ChEBI" id="CHEBI:58069"/>
        <dbReference type="ChEBI" id="CHEBI:60377"/>
        <dbReference type="ChEBI" id="CHEBI:456216"/>
        <dbReference type="EC" id="2.7.4.25"/>
    </reaction>
</comment>
<dbReference type="RefSeq" id="WP_068389038.1">
    <property type="nucleotide sequence ID" value="NZ_LSZO01000113.1"/>
</dbReference>
<name>A0A139SVE7_9GAMM</name>
<evidence type="ECO:0000313" key="13">
    <source>
        <dbReference type="Proteomes" id="UP000072660"/>
    </source>
</evidence>
<keyword evidence="5 10" id="KW-0547">Nucleotide-binding</keyword>
<evidence type="ECO:0000256" key="6">
    <source>
        <dbReference type="ARBA" id="ARBA00022777"/>
    </source>
</evidence>
<protein>
    <recommendedName>
        <fullName evidence="10">Cytidylate kinase</fullName>
        <shortName evidence="10">CK</shortName>
        <ecNumber evidence="10">2.7.4.25</ecNumber>
    </recommendedName>
    <alternativeName>
        <fullName evidence="10">Cytidine monophosphate kinase</fullName>
        <shortName evidence="10">CMP kinase</shortName>
    </alternativeName>
</protein>
<evidence type="ECO:0000313" key="12">
    <source>
        <dbReference type="EMBL" id="KXU38565.1"/>
    </source>
</evidence>